<gene>
    <name evidence="4" type="ORF">GCM10011594_35840</name>
</gene>
<dbReference type="Gene3D" id="3.30.2130.10">
    <property type="entry name" value="VC0802-like"/>
    <property type="match status" value="1"/>
</dbReference>
<feature type="domain" description="CASTOR ACT" evidence="3">
    <location>
        <begin position="80"/>
        <end position="136"/>
    </location>
</feature>
<dbReference type="SUPFAM" id="SSF55021">
    <property type="entry name" value="ACT-like"/>
    <property type="match status" value="2"/>
</dbReference>
<evidence type="ECO:0000259" key="3">
    <source>
        <dbReference type="Pfam" id="PF13840"/>
    </source>
</evidence>
<reference evidence="4" key="1">
    <citation type="journal article" date="2014" name="Int. J. Syst. Evol. Microbiol.">
        <title>Complete genome sequence of Corynebacterium casei LMG S-19264T (=DSM 44701T), isolated from a smear-ripened cheese.</title>
        <authorList>
            <consortium name="US DOE Joint Genome Institute (JGI-PGF)"/>
            <person name="Walter F."/>
            <person name="Albersmeier A."/>
            <person name="Kalinowski J."/>
            <person name="Ruckert C."/>
        </authorList>
    </citation>
    <scope>NUCLEOTIDE SEQUENCE</scope>
    <source>
        <strain evidence="4">CGMCC 4.7308</strain>
    </source>
</reference>
<dbReference type="InterPro" id="IPR018717">
    <property type="entry name" value="DUF2241"/>
</dbReference>
<dbReference type="RefSeq" id="WP_188943929.1">
    <property type="nucleotide sequence ID" value="NZ_BMNA01000010.1"/>
</dbReference>
<dbReference type="Pfam" id="PF13840">
    <property type="entry name" value="ACT_7"/>
    <property type="match status" value="1"/>
</dbReference>
<comment type="caution">
    <text evidence="4">The sequence shown here is derived from an EMBL/GenBank/DDBJ whole genome shotgun (WGS) entry which is preliminary data.</text>
</comment>
<dbReference type="Proteomes" id="UP000655208">
    <property type="component" value="Unassembled WGS sequence"/>
</dbReference>
<keyword evidence="5" id="KW-1185">Reference proteome</keyword>
<protein>
    <submittedName>
        <fullName evidence="4">Uncharacterized protein</fullName>
    </submittedName>
</protein>
<proteinExistence type="predicted"/>
<dbReference type="EMBL" id="BMNA01000010">
    <property type="protein sequence ID" value="GGM12734.1"/>
    <property type="molecule type" value="Genomic_DNA"/>
</dbReference>
<dbReference type="PANTHER" id="PTHR39199">
    <property type="entry name" value="BLR5128 PROTEIN"/>
    <property type="match status" value="1"/>
</dbReference>
<dbReference type="InterPro" id="IPR045865">
    <property type="entry name" value="ACT-like_dom_sf"/>
</dbReference>
<reference evidence="4" key="2">
    <citation type="submission" date="2020-09" db="EMBL/GenBank/DDBJ databases">
        <authorList>
            <person name="Sun Q."/>
            <person name="Zhou Y."/>
        </authorList>
    </citation>
    <scope>NUCLEOTIDE SEQUENCE</scope>
    <source>
        <strain evidence="4">CGMCC 4.7308</strain>
    </source>
</reference>
<sequence>MAGATDLDTLLRDMEPVLRDGEYVFVVHLDPPASDGPDPAGPGGPGLPAEALVREDEGLTLVLRREVADARGLPYDFVAAWITLQVHSSLAAVGLTAAFAGALADAGISCNTVAGYHHDHLLVPVGDRDAALAVLRGLSRSGRVSASRDGGGTRTAARRSSSAGT</sequence>
<feature type="region of interest" description="Disordered" evidence="1">
    <location>
        <begin position="142"/>
        <end position="165"/>
    </location>
</feature>
<evidence type="ECO:0000313" key="5">
    <source>
        <dbReference type="Proteomes" id="UP000655208"/>
    </source>
</evidence>
<dbReference type="PANTHER" id="PTHR39199:SF1">
    <property type="entry name" value="BLR5128 PROTEIN"/>
    <property type="match status" value="1"/>
</dbReference>
<evidence type="ECO:0000313" key="4">
    <source>
        <dbReference type="EMBL" id="GGM12734.1"/>
    </source>
</evidence>
<organism evidence="4 5">
    <name type="scientific">Nakamurella endophytica</name>
    <dbReference type="NCBI Taxonomy" id="1748367"/>
    <lineage>
        <taxon>Bacteria</taxon>
        <taxon>Bacillati</taxon>
        <taxon>Actinomycetota</taxon>
        <taxon>Actinomycetes</taxon>
        <taxon>Nakamurellales</taxon>
        <taxon>Nakamurellaceae</taxon>
        <taxon>Nakamurella</taxon>
    </lineage>
</organism>
<feature type="domain" description="DUF2241" evidence="2">
    <location>
        <begin position="2"/>
        <end position="79"/>
    </location>
</feature>
<feature type="compositionally biased region" description="Low complexity" evidence="1">
    <location>
        <begin position="154"/>
        <end position="165"/>
    </location>
</feature>
<evidence type="ECO:0000259" key="2">
    <source>
        <dbReference type="Pfam" id="PF10000"/>
    </source>
</evidence>
<dbReference type="InterPro" id="IPR027795">
    <property type="entry name" value="CASTOR_ACT_dom"/>
</dbReference>
<dbReference type="AlphaFoldDB" id="A0A917T6A3"/>
<accession>A0A917T6A3</accession>
<evidence type="ECO:0000256" key="1">
    <source>
        <dbReference type="SAM" id="MobiDB-lite"/>
    </source>
</evidence>
<name>A0A917T6A3_9ACTN</name>
<dbReference type="Pfam" id="PF10000">
    <property type="entry name" value="ACT_3"/>
    <property type="match status" value="1"/>
</dbReference>